<dbReference type="EMBL" id="JBHSAS010000006">
    <property type="protein sequence ID" value="MFC4027069.1"/>
    <property type="molecule type" value="Genomic_DNA"/>
</dbReference>
<dbReference type="Proteomes" id="UP001595793">
    <property type="component" value="Unassembled WGS sequence"/>
</dbReference>
<evidence type="ECO:0000256" key="1">
    <source>
        <dbReference type="SAM" id="SignalP"/>
    </source>
</evidence>
<accession>A0ABV8H8F9</accession>
<dbReference type="Pfam" id="PF09982">
    <property type="entry name" value="LpxR"/>
    <property type="match status" value="1"/>
</dbReference>
<feature type="signal peptide" evidence="1">
    <location>
        <begin position="1"/>
        <end position="27"/>
    </location>
</feature>
<proteinExistence type="predicted"/>
<evidence type="ECO:0000313" key="2">
    <source>
        <dbReference type="EMBL" id="MFC4027069.1"/>
    </source>
</evidence>
<name>A0ABV8H8F9_9FLAO</name>
<sequence length="327" mass="37488">MKKKSCNFSFITLINLFFTSFSLFSYGQEINSTNIVHDFEGDRYFRLNYDNDFFMYSDDDYTQGLNFELFHPVFRKNPINFLFFKSKGADFKYGLAIEHSAFTPDVISDVDIRYTDRPYASALTLKMMSVSDHLDKGFRMKSSFWLGIIGPSSLGGAGQTWIHEATGNWKPRGWDNQIEDDVILNYNLGFETLLLDLSNYFSLYGESKARLGTMFTDLNLGASATLGLVNSPLRTSNRSSKFQVYLFARGITNFVGYNALLQGGVFSRSSPYTIPSTKIERFTGQYYYGLVIKSGFFYLEYYQTSMTREFEYGDPEDWGGLKIGVRI</sequence>
<dbReference type="InterPro" id="IPR018707">
    <property type="entry name" value="LpxR"/>
</dbReference>
<dbReference type="InterPro" id="IPR037107">
    <property type="entry name" value="Put_OMP_sf"/>
</dbReference>
<organism evidence="2 3">
    <name type="scientific">Zunongwangia endophytica</name>
    <dbReference type="NCBI Taxonomy" id="1808945"/>
    <lineage>
        <taxon>Bacteria</taxon>
        <taxon>Pseudomonadati</taxon>
        <taxon>Bacteroidota</taxon>
        <taxon>Flavobacteriia</taxon>
        <taxon>Flavobacteriales</taxon>
        <taxon>Flavobacteriaceae</taxon>
        <taxon>Zunongwangia</taxon>
    </lineage>
</organism>
<comment type="caution">
    <text evidence="2">The sequence shown here is derived from an EMBL/GenBank/DDBJ whole genome shotgun (WGS) entry which is preliminary data.</text>
</comment>
<keyword evidence="3" id="KW-1185">Reference proteome</keyword>
<evidence type="ECO:0000313" key="3">
    <source>
        <dbReference type="Proteomes" id="UP001595793"/>
    </source>
</evidence>
<dbReference type="RefSeq" id="WP_290235042.1">
    <property type="nucleotide sequence ID" value="NZ_JAUFPZ010000002.1"/>
</dbReference>
<gene>
    <name evidence="2" type="ORF">ACFOS1_06605</name>
</gene>
<protein>
    <submittedName>
        <fullName evidence="2">Lipid A deacylase LpxR family protein</fullName>
    </submittedName>
</protein>
<dbReference type="Gene3D" id="2.40.128.140">
    <property type="entry name" value="Outer membrane protein"/>
    <property type="match status" value="1"/>
</dbReference>
<feature type="chain" id="PRO_5047539181" evidence="1">
    <location>
        <begin position="28"/>
        <end position="327"/>
    </location>
</feature>
<keyword evidence="1" id="KW-0732">Signal</keyword>
<reference evidence="3" key="1">
    <citation type="journal article" date="2019" name="Int. J. Syst. Evol. Microbiol.">
        <title>The Global Catalogue of Microorganisms (GCM) 10K type strain sequencing project: providing services to taxonomists for standard genome sequencing and annotation.</title>
        <authorList>
            <consortium name="The Broad Institute Genomics Platform"/>
            <consortium name="The Broad Institute Genome Sequencing Center for Infectious Disease"/>
            <person name="Wu L."/>
            <person name="Ma J."/>
        </authorList>
    </citation>
    <scope>NUCLEOTIDE SEQUENCE [LARGE SCALE GENOMIC DNA]</scope>
    <source>
        <strain evidence="3">CECT 9128</strain>
    </source>
</reference>